<feature type="transmembrane region" description="Helical" evidence="6">
    <location>
        <begin position="377"/>
        <end position="398"/>
    </location>
</feature>
<evidence type="ECO:0000313" key="9">
    <source>
        <dbReference type="Proteomes" id="UP000193144"/>
    </source>
</evidence>
<dbReference type="Proteomes" id="UP000193144">
    <property type="component" value="Unassembled WGS sequence"/>
</dbReference>
<dbReference type="InterPro" id="IPR005828">
    <property type="entry name" value="MFS_sugar_transport-like"/>
</dbReference>
<keyword evidence="9" id="KW-1185">Reference proteome</keyword>
<sequence>MASTVVSPQQQRRWFPRQWRDRVQLYDHLQDFDQQKQEAYDEMDKEGFGYWTVLTAGAGFFTGAYDVYAVNTVVPLLSIVYWNGKMPPKIQLTISMATLIGILFGQVAFGIMGDRYGRKKMFYRLLAGLIIGTIIFALISRGAQHSLNILSLIIFWRIWTGFFLGGDYPLSAAITAEFSPKKHRGRMLAAVFYGQPLGQITACIVSLSSTAALRNGITGASQKNCTGECLHSADVLWRWIVGFGAVPAGFALLLRFYIPESPRWLLEVERNPMGIDAAAYGADKWKDPLLEDDVEDGTGHGITDTPLQDFHFQEQPEQPEGHQLTNGRRSQVQPGLESWRDFWKGFRLYLFKDEPWTWNRLCLCLQFRDKHFFDGSWTDLAGLALSWWLLDFGFYFLIVNSFKLMTKIWAADDPDDVYIVIFQYGWRIIASTSLGAVVGGAIFIAMARNRWKLQLYGFLVLFVLFVVAGIVFIKLFGGRYFAIFIALYCLCHLAFNVGPNTSTFVIAAEVFPTKYRATCHGISAAAGKFGSVLTQILLSEAKINGRGVNDSQSHWLGWALIIQAFMMLLGAIVTLWCVPNPCGIDGKPRSLEDLGKGKEARQKMEREERLRMR</sequence>
<feature type="transmembrane region" description="Helical" evidence="6">
    <location>
        <begin position="479"/>
        <end position="497"/>
    </location>
</feature>
<keyword evidence="3 6" id="KW-1133">Transmembrane helix</keyword>
<keyword evidence="4 6" id="KW-0472">Membrane</keyword>
<dbReference type="Gene3D" id="1.20.1250.20">
    <property type="entry name" value="MFS general substrate transporter like domains"/>
    <property type="match status" value="2"/>
</dbReference>
<feature type="transmembrane region" description="Helical" evidence="6">
    <location>
        <begin position="236"/>
        <end position="258"/>
    </location>
</feature>
<dbReference type="PROSITE" id="PS50850">
    <property type="entry name" value="MFS"/>
    <property type="match status" value="1"/>
</dbReference>
<dbReference type="InterPro" id="IPR036259">
    <property type="entry name" value="MFS_trans_sf"/>
</dbReference>
<feature type="domain" description="Major facilitator superfamily (MFS) profile" evidence="7">
    <location>
        <begin position="52"/>
        <end position="582"/>
    </location>
</feature>
<feature type="transmembrane region" description="Helical" evidence="6">
    <location>
        <begin position="555"/>
        <end position="576"/>
    </location>
</feature>
<evidence type="ECO:0000256" key="4">
    <source>
        <dbReference type="ARBA" id="ARBA00023136"/>
    </source>
</evidence>
<dbReference type="OrthoDB" id="433512at2759"/>
<dbReference type="GO" id="GO:0016020">
    <property type="term" value="C:membrane"/>
    <property type="evidence" value="ECO:0007669"/>
    <property type="project" value="UniProtKB-SubCell"/>
</dbReference>
<keyword evidence="2 6" id="KW-0812">Transmembrane</keyword>
<gene>
    <name evidence="8" type="ORF">BCR34DRAFT_517301</name>
</gene>
<protein>
    <submittedName>
        <fullName evidence="8">Major facilitator superfamily domain-containing protein</fullName>
    </submittedName>
</protein>
<feature type="transmembrane region" description="Helical" evidence="6">
    <location>
        <begin position="455"/>
        <end position="473"/>
    </location>
</feature>
<dbReference type="SUPFAM" id="SSF103473">
    <property type="entry name" value="MFS general substrate transporter"/>
    <property type="match status" value="1"/>
</dbReference>
<dbReference type="EMBL" id="MCFA01000095">
    <property type="protein sequence ID" value="ORY08779.1"/>
    <property type="molecule type" value="Genomic_DNA"/>
</dbReference>
<dbReference type="PANTHER" id="PTHR24064">
    <property type="entry name" value="SOLUTE CARRIER FAMILY 22 MEMBER"/>
    <property type="match status" value="1"/>
</dbReference>
<organism evidence="8 9">
    <name type="scientific">Clohesyomyces aquaticus</name>
    <dbReference type="NCBI Taxonomy" id="1231657"/>
    <lineage>
        <taxon>Eukaryota</taxon>
        <taxon>Fungi</taxon>
        <taxon>Dikarya</taxon>
        <taxon>Ascomycota</taxon>
        <taxon>Pezizomycotina</taxon>
        <taxon>Dothideomycetes</taxon>
        <taxon>Pleosporomycetidae</taxon>
        <taxon>Pleosporales</taxon>
        <taxon>Lindgomycetaceae</taxon>
        <taxon>Clohesyomyces</taxon>
    </lineage>
</organism>
<feature type="transmembrane region" description="Helical" evidence="6">
    <location>
        <begin position="121"/>
        <end position="139"/>
    </location>
</feature>
<feature type="transmembrane region" description="Helical" evidence="6">
    <location>
        <begin position="145"/>
        <end position="166"/>
    </location>
</feature>
<comment type="caution">
    <text evidence="8">The sequence shown here is derived from an EMBL/GenBank/DDBJ whole genome shotgun (WGS) entry which is preliminary data.</text>
</comment>
<dbReference type="AlphaFoldDB" id="A0A1Y1ZEY7"/>
<reference evidence="8 9" key="1">
    <citation type="submission" date="2016-07" db="EMBL/GenBank/DDBJ databases">
        <title>Pervasive Adenine N6-methylation of Active Genes in Fungi.</title>
        <authorList>
            <consortium name="DOE Joint Genome Institute"/>
            <person name="Mondo S.J."/>
            <person name="Dannebaum R.O."/>
            <person name="Kuo R.C."/>
            <person name="Labutti K."/>
            <person name="Haridas S."/>
            <person name="Kuo A."/>
            <person name="Salamov A."/>
            <person name="Ahrendt S.R."/>
            <person name="Lipzen A."/>
            <person name="Sullivan W."/>
            <person name="Andreopoulos W.B."/>
            <person name="Clum A."/>
            <person name="Lindquist E."/>
            <person name="Daum C."/>
            <person name="Ramamoorthy G.K."/>
            <person name="Gryganskyi A."/>
            <person name="Culley D."/>
            <person name="Magnuson J.K."/>
            <person name="James T.Y."/>
            <person name="O'Malley M.A."/>
            <person name="Stajich J.E."/>
            <person name="Spatafora J.W."/>
            <person name="Visel A."/>
            <person name="Grigoriev I.V."/>
        </authorList>
    </citation>
    <scope>NUCLEOTIDE SEQUENCE [LARGE SCALE GENOMIC DNA]</scope>
    <source>
        <strain evidence="8 9">CBS 115471</strain>
    </source>
</reference>
<evidence type="ECO:0000256" key="1">
    <source>
        <dbReference type="ARBA" id="ARBA00004141"/>
    </source>
</evidence>
<feature type="transmembrane region" description="Helical" evidence="6">
    <location>
        <begin position="90"/>
        <end position="109"/>
    </location>
</feature>
<feature type="transmembrane region" description="Helical" evidence="6">
    <location>
        <begin position="48"/>
        <end position="70"/>
    </location>
</feature>
<proteinExistence type="predicted"/>
<accession>A0A1Y1ZEY7</accession>
<name>A0A1Y1ZEY7_9PLEO</name>
<dbReference type="Pfam" id="PF00083">
    <property type="entry name" value="Sugar_tr"/>
    <property type="match status" value="2"/>
</dbReference>
<evidence type="ECO:0000256" key="5">
    <source>
        <dbReference type="SAM" id="MobiDB-lite"/>
    </source>
</evidence>
<dbReference type="InterPro" id="IPR020846">
    <property type="entry name" value="MFS_dom"/>
</dbReference>
<feature type="transmembrane region" description="Helical" evidence="6">
    <location>
        <begin position="418"/>
        <end position="443"/>
    </location>
</feature>
<evidence type="ECO:0000256" key="2">
    <source>
        <dbReference type="ARBA" id="ARBA00022692"/>
    </source>
</evidence>
<feature type="region of interest" description="Disordered" evidence="5">
    <location>
        <begin position="593"/>
        <end position="613"/>
    </location>
</feature>
<evidence type="ECO:0000256" key="3">
    <source>
        <dbReference type="ARBA" id="ARBA00022989"/>
    </source>
</evidence>
<evidence type="ECO:0000259" key="7">
    <source>
        <dbReference type="PROSITE" id="PS50850"/>
    </source>
</evidence>
<evidence type="ECO:0000256" key="6">
    <source>
        <dbReference type="SAM" id="Phobius"/>
    </source>
</evidence>
<evidence type="ECO:0000313" key="8">
    <source>
        <dbReference type="EMBL" id="ORY08779.1"/>
    </source>
</evidence>
<dbReference type="STRING" id="1231657.A0A1Y1ZEY7"/>
<dbReference type="GO" id="GO:0022857">
    <property type="term" value="F:transmembrane transporter activity"/>
    <property type="evidence" value="ECO:0007669"/>
    <property type="project" value="InterPro"/>
</dbReference>
<comment type="subcellular location">
    <subcellularLocation>
        <location evidence="1">Membrane</location>
        <topology evidence="1">Multi-pass membrane protein</topology>
    </subcellularLocation>
</comment>